<evidence type="ECO:0000256" key="1">
    <source>
        <dbReference type="ARBA" id="ARBA00022485"/>
    </source>
</evidence>
<organism evidence="9 10">
    <name type="scientific">Ohessyouella blattaphilus</name>
    <dbReference type="NCBI Taxonomy" id="2949333"/>
    <lineage>
        <taxon>Bacteria</taxon>
        <taxon>Bacillati</taxon>
        <taxon>Bacillota</taxon>
        <taxon>Clostridia</taxon>
        <taxon>Lachnospirales</taxon>
        <taxon>Lachnospiraceae</taxon>
        <taxon>Ohessyouella</taxon>
    </lineage>
</organism>
<keyword evidence="2" id="KW-0349">Heme</keyword>
<protein>
    <submittedName>
        <fullName evidence="9">Nitrite/sulfite reductase</fullName>
    </submittedName>
</protein>
<dbReference type="RefSeq" id="WP_262070057.1">
    <property type="nucleotide sequence ID" value="NZ_JAMXOC010000025.1"/>
</dbReference>
<dbReference type="Pfam" id="PF03460">
    <property type="entry name" value="NIR_SIR_ferr"/>
    <property type="match status" value="1"/>
</dbReference>
<dbReference type="PANTHER" id="PTHR32439">
    <property type="entry name" value="FERREDOXIN--NITRITE REDUCTASE, CHLOROPLASTIC"/>
    <property type="match status" value="1"/>
</dbReference>
<sequence>MFSIEQYKQELLAELPRFREQTQKFVDGELTKLEYKKISGGMGVYAMRDGKHFMLRLRVPSGVIRLSHLELIKEMIADKPEAYLHFTTRQATQVYNLSVDQLLELMEVAITHDIYIRGGGGNFPRNVLNDALSGFSEDSAFDVAPYAIAADHHYYERMLTLKLPRKYKVSFSSSPAGLGQSTIQEVGFVAKEKEGEPFFDVYIGGGLGPIGKTAFKVKEDVPASQCLYYIDGMLNLFIDKGHYDTPARARIRYLVDEFGEEGFAKLFMSYVEKELAKGGRDLYPDAIIHREGGEKTDLLDERIIWQKQAGLYGVRIHPEGGVFGHQELDQIIHCVKGLAKPQLRLSLEESLYILDVDKDELPAVLALADKVSVNSKIESTIACIGSTICQVGLEDAQQMAKEISRYFREKGADPALMNALPVIRISGCRNSCGGQQVGGIGLYGMRQKIEGEVFSAYFMSIGGSVDTKETRFGEDVGVYLAKELPMVLYKLAQLVVSSGKSFAECVKGEAAKAILAEYNAQKSQ</sequence>
<evidence type="ECO:0000256" key="4">
    <source>
        <dbReference type="ARBA" id="ARBA00023002"/>
    </source>
</evidence>
<dbReference type="InterPro" id="IPR036136">
    <property type="entry name" value="Nit/Sulf_reduc_fer-like_dom_sf"/>
</dbReference>
<evidence type="ECO:0000256" key="5">
    <source>
        <dbReference type="ARBA" id="ARBA00023004"/>
    </source>
</evidence>
<dbReference type="InterPro" id="IPR005117">
    <property type="entry name" value="NiRdtase/SiRdtase_haem-b_fer"/>
</dbReference>
<comment type="caution">
    <text evidence="9">The sequence shown here is derived from an EMBL/GenBank/DDBJ whole genome shotgun (WGS) entry which is preliminary data.</text>
</comment>
<evidence type="ECO:0000256" key="3">
    <source>
        <dbReference type="ARBA" id="ARBA00022723"/>
    </source>
</evidence>
<evidence type="ECO:0000259" key="7">
    <source>
        <dbReference type="Pfam" id="PF01077"/>
    </source>
</evidence>
<dbReference type="Gene3D" id="3.30.413.10">
    <property type="entry name" value="Sulfite Reductase Hemoprotein, domain 1"/>
    <property type="match status" value="2"/>
</dbReference>
<keyword evidence="10" id="KW-1185">Reference proteome</keyword>
<accession>A0ABT1EKF8</accession>
<dbReference type="PANTHER" id="PTHR32439:SF9">
    <property type="entry name" value="BLR3264 PROTEIN"/>
    <property type="match status" value="1"/>
</dbReference>
<dbReference type="SUPFAM" id="SSF56014">
    <property type="entry name" value="Nitrite and sulphite reductase 4Fe-4S domain-like"/>
    <property type="match status" value="2"/>
</dbReference>
<dbReference type="EMBL" id="JAMZFV010000025">
    <property type="protein sequence ID" value="MCP1111180.1"/>
    <property type="molecule type" value="Genomic_DNA"/>
</dbReference>
<keyword evidence="4" id="KW-0560">Oxidoreductase</keyword>
<evidence type="ECO:0000256" key="6">
    <source>
        <dbReference type="ARBA" id="ARBA00023014"/>
    </source>
</evidence>
<keyword evidence="5" id="KW-0408">Iron</keyword>
<dbReference type="InterPro" id="IPR006067">
    <property type="entry name" value="NO2/SO3_Rdtase_4Fe4S_dom"/>
</dbReference>
<evidence type="ECO:0000313" key="9">
    <source>
        <dbReference type="EMBL" id="MCP1111180.1"/>
    </source>
</evidence>
<reference evidence="9 10" key="1">
    <citation type="journal article" date="2022" name="Genome Biol. Evol.">
        <title>Host diet, physiology and behaviors set the stage for Lachnospiraceae cladogenesis.</title>
        <authorList>
            <person name="Vera-Ponce De Leon A."/>
            <person name="Schneider M."/>
            <person name="Jahnes B.C."/>
            <person name="Sadowski V."/>
            <person name="Camuy-Velez L.A."/>
            <person name="Duan J."/>
            <person name="Sabree Z.L."/>
        </authorList>
    </citation>
    <scope>NUCLEOTIDE SEQUENCE [LARGE SCALE GENOMIC DNA]</scope>
    <source>
        <strain evidence="9 10">PAL227</strain>
    </source>
</reference>
<dbReference type="InterPro" id="IPR006066">
    <property type="entry name" value="NO2/SO3_Rdtase_FeS/sirohaem_BS"/>
</dbReference>
<keyword evidence="6" id="KW-0411">Iron-sulfur</keyword>
<evidence type="ECO:0000313" key="10">
    <source>
        <dbReference type="Proteomes" id="UP001523565"/>
    </source>
</evidence>
<evidence type="ECO:0000256" key="2">
    <source>
        <dbReference type="ARBA" id="ARBA00022617"/>
    </source>
</evidence>
<feature type="domain" description="Nitrite/sulphite reductase 4Fe-4S" evidence="7">
    <location>
        <begin position="121"/>
        <end position="274"/>
    </location>
</feature>
<evidence type="ECO:0000259" key="8">
    <source>
        <dbReference type="Pfam" id="PF03460"/>
    </source>
</evidence>
<name>A0ABT1EKF8_9FIRM</name>
<keyword evidence="3" id="KW-0479">Metal-binding</keyword>
<gene>
    <name evidence="9" type="ORF">NK118_13070</name>
</gene>
<dbReference type="PRINTS" id="PR00397">
    <property type="entry name" value="SIROHAEM"/>
</dbReference>
<dbReference type="Proteomes" id="UP001523565">
    <property type="component" value="Unassembled WGS sequence"/>
</dbReference>
<proteinExistence type="predicted"/>
<dbReference type="Pfam" id="PF01077">
    <property type="entry name" value="NIR_SIR"/>
    <property type="match status" value="1"/>
</dbReference>
<dbReference type="InterPro" id="IPR045854">
    <property type="entry name" value="NO2/SO3_Rdtase_4Fe4S_sf"/>
</dbReference>
<dbReference type="Gene3D" id="3.90.480.10">
    <property type="entry name" value="Sulfite Reductase Hemoprotein,Domain 2"/>
    <property type="match status" value="1"/>
</dbReference>
<dbReference type="InterPro" id="IPR051329">
    <property type="entry name" value="NIR_SIR_4Fe-4S"/>
</dbReference>
<dbReference type="SUPFAM" id="SSF55124">
    <property type="entry name" value="Nitrite/Sulfite reductase N-terminal domain-like"/>
    <property type="match status" value="2"/>
</dbReference>
<keyword evidence="1" id="KW-0004">4Fe-4S</keyword>
<feature type="domain" description="Nitrite/Sulfite reductase ferredoxin-like" evidence="8">
    <location>
        <begin position="45"/>
        <end position="107"/>
    </location>
</feature>